<feature type="transmembrane region" description="Helical" evidence="12">
    <location>
        <begin position="6"/>
        <end position="23"/>
    </location>
</feature>
<dbReference type="PANTHER" id="PTHR42985:SF47">
    <property type="entry name" value="INTEGRAL MEMBRANE TRANSPORT PROTEIN"/>
    <property type="match status" value="1"/>
</dbReference>
<dbReference type="InterPro" id="IPR051163">
    <property type="entry name" value="Sodium:Solute_Symporter_SSF"/>
</dbReference>
<keyword evidence="14" id="KW-1185">Reference proteome</keyword>
<dbReference type="CDD" id="cd10326">
    <property type="entry name" value="SLC5sbd_NIS-like"/>
    <property type="match status" value="1"/>
</dbReference>
<dbReference type="InterPro" id="IPR038377">
    <property type="entry name" value="Na/Glc_symporter_sf"/>
</dbReference>
<keyword evidence="10" id="KW-0739">Sodium transport</keyword>
<accession>A0AAP2DC60</accession>
<dbReference type="Gene3D" id="1.20.1730.10">
    <property type="entry name" value="Sodium/glucose cotransporter"/>
    <property type="match status" value="1"/>
</dbReference>
<feature type="transmembrane region" description="Helical" evidence="12">
    <location>
        <begin position="82"/>
        <end position="107"/>
    </location>
</feature>
<feature type="transmembrane region" description="Helical" evidence="12">
    <location>
        <begin position="401"/>
        <end position="421"/>
    </location>
</feature>
<evidence type="ECO:0000256" key="7">
    <source>
        <dbReference type="ARBA" id="ARBA00023053"/>
    </source>
</evidence>
<evidence type="ECO:0000256" key="2">
    <source>
        <dbReference type="ARBA" id="ARBA00006434"/>
    </source>
</evidence>
<feature type="transmembrane region" description="Helical" evidence="12">
    <location>
        <begin position="317"/>
        <end position="339"/>
    </location>
</feature>
<keyword evidence="4" id="KW-1003">Cell membrane</keyword>
<evidence type="ECO:0000256" key="6">
    <source>
        <dbReference type="ARBA" id="ARBA00022989"/>
    </source>
</evidence>
<keyword evidence="5 12" id="KW-0812">Transmembrane</keyword>
<feature type="transmembrane region" description="Helical" evidence="12">
    <location>
        <begin position="458"/>
        <end position="477"/>
    </location>
</feature>
<feature type="transmembrane region" description="Helical" evidence="12">
    <location>
        <begin position="152"/>
        <end position="170"/>
    </location>
</feature>
<dbReference type="Proteomes" id="UP001319180">
    <property type="component" value="Unassembled WGS sequence"/>
</dbReference>
<comment type="similarity">
    <text evidence="2 11">Belongs to the sodium:solute symporter (SSF) (TC 2.A.21) family.</text>
</comment>
<comment type="caution">
    <text evidence="13">The sequence shown here is derived from an EMBL/GenBank/DDBJ whole genome shotgun (WGS) entry which is preliminary data.</text>
</comment>
<keyword evidence="6 12" id="KW-1133">Transmembrane helix</keyword>
<sequence>MTPTLVATIMAVYFGMLIFIAYLTSRGADTNTFFTGNRQSPWYLVAFGMIGSSLSGLTFISVPGKVGVYGYGYFQVIMGNLVGYWLILGVLMPLYYRLNLVSIYTYLEQRLGTAAYKTGAFFFVVSRTIGSSLRLYLAATVLQLFLFDEWNVPFYVTVAITILLIWVYTFKGGVKTIVWTDSFQTLFLVSAVVIAVWQIASQLGLSPGAMVDTIRNSNYSKMFYTDDPTAGNFFLKEFLGGVFITLTMTGMDQELMQKNLTVKTLGGAQKNMFWFSLMSVAMNLLFLTLGALLYLYMEANPDIAMPASRDHLFPMLAFDKLGLAVSIFFLLGITASSYASADSALAGLTTSFCIDFLDFKNKDEKKKRQQKFIVHLGFSLLFLLIIVIFNEINKQSVIDAVLTIAGYTYGPLLGLFSFGLLTKLQVRGKLVPIVCVLSPAVTYLIALTSTQWLGGYKFGLEVILLNGILTFLGLLFISKPKEARVTI</sequence>
<dbReference type="EMBL" id="JAHESC010000039">
    <property type="protein sequence ID" value="MBT1689343.1"/>
    <property type="molecule type" value="Genomic_DNA"/>
</dbReference>
<evidence type="ECO:0000256" key="1">
    <source>
        <dbReference type="ARBA" id="ARBA00004651"/>
    </source>
</evidence>
<feature type="transmembrane region" description="Helical" evidence="12">
    <location>
        <begin position="119"/>
        <end position="146"/>
    </location>
</feature>
<evidence type="ECO:0000256" key="5">
    <source>
        <dbReference type="ARBA" id="ARBA00022692"/>
    </source>
</evidence>
<keyword evidence="9 12" id="KW-0472">Membrane</keyword>
<dbReference type="GO" id="GO:0015293">
    <property type="term" value="F:symporter activity"/>
    <property type="evidence" value="ECO:0007669"/>
    <property type="project" value="TreeGrafter"/>
</dbReference>
<proteinExistence type="inferred from homology"/>
<evidence type="ECO:0000256" key="12">
    <source>
        <dbReference type="SAM" id="Phobius"/>
    </source>
</evidence>
<dbReference type="GO" id="GO:0005886">
    <property type="term" value="C:plasma membrane"/>
    <property type="evidence" value="ECO:0007669"/>
    <property type="project" value="UniProtKB-SubCell"/>
</dbReference>
<keyword evidence="7" id="KW-0915">Sodium</keyword>
<evidence type="ECO:0000313" key="13">
    <source>
        <dbReference type="EMBL" id="MBT1689343.1"/>
    </source>
</evidence>
<dbReference type="RefSeq" id="WP_254092569.1">
    <property type="nucleotide sequence ID" value="NZ_JAHESC010000039.1"/>
</dbReference>
<keyword evidence="3" id="KW-0813">Transport</keyword>
<dbReference type="Pfam" id="PF00474">
    <property type="entry name" value="SSF"/>
    <property type="match status" value="1"/>
</dbReference>
<comment type="subcellular location">
    <subcellularLocation>
        <location evidence="1">Cell membrane</location>
        <topology evidence="1">Multi-pass membrane protein</topology>
    </subcellularLocation>
</comment>
<name>A0AAP2DC60_9BACT</name>
<feature type="transmembrane region" description="Helical" evidence="12">
    <location>
        <begin position="233"/>
        <end position="251"/>
    </location>
</feature>
<protein>
    <submittedName>
        <fullName evidence="13">Sodium:solute symporter</fullName>
    </submittedName>
</protein>
<evidence type="ECO:0000256" key="8">
    <source>
        <dbReference type="ARBA" id="ARBA00023065"/>
    </source>
</evidence>
<dbReference type="PROSITE" id="PS50283">
    <property type="entry name" value="NA_SOLUT_SYMP_3"/>
    <property type="match status" value="1"/>
</dbReference>
<feature type="transmembrane region" description="Helical" evidence="12">
    <location>
        <begin position="182"/>
        <end position="200"/>
    </location>
</feature>
<evidence type="ECO:0000256" key="3">
    <source>
        <dbReference type="ARBA" id="ARBA00022448"/>
    </source>
</evidence>
<evidence type="ECO:0000256" key="4">
    <source>
        <dbReference type="ARBA" id="ARBA00022475"/>
    </source>
</evidence>
<evidence type="ECO:0000313" key="14">
    <source>
        <dbReference type="Proteomes" id="UP001319180"/>
    </source>
</evidence>
<feature type="transmembrane region" description="Helical" evidence="12">
    <location>
        <begin position="43"/>
        <end position="62"/>
    </location>
</feature>
<dbReference type="PANTHER" id="PTHR42985">
    <property type="entry name" value="SODIUM-COUPLED MONOCARBOXYLATE TRANSPORTER"/>
    <property type="match status" value="1"/>
</dbReference>
<reference evidence="13 14" key="1">
    <citation type="submission" date="2021-05" db="EMBL/GenBank/DDBJ databases">
        <title>A Polyphasic approach of four new species of the genus Ohtaekwangia: Ohtaekwangia histidinii sp. nov., Ohtaekwangia cretensis sp. nov., Ohtaekwangia indiensis sp. nov., Ohtaekwangia reichenbachii sp. nov. from diverse environment.</title>
        <authorList>
            <person name="Octaviana S."/>
        </authorList>
    </citation>
    <scope>NUCLEOTIDE SEQUENCE [LARGE SCALE GENOMIC DNA]</scope>
    <source>
        <strain evidence="13 14">PWU37</strain>
    </source>
</reference>
<feature type="transmembrane region" description="Helical" evidence="12">
    <location>
        <begin position="272"/>
        <end position="297"/>
    </location>
</feature>
<feature type="transmembrane region" description="Helical" evidence="12">
    <location>
        <begin position="433"/>
        <end position="452"/>
    </location>
</feature>
<dbReference type="InterPro" id="IPR001734">
    <property type="entry name" value="Na/solute_symporter"/>
</dbReference>
<dbReference type="GO" id="GO:0006814">
    <property type="term" value="P:sodium ion transport"/>
    <property type="evidence" value="ECO:0007669"/>
    <property type="project" value="UniProtKB-KW"/>
</dbReference>
<dbReference type="AlphaFoldDB" id="A0AAP2DC60"/>
<evidence type="ECO:0000256" key="11">
    <source>
        <dbReference type="RuleBase" id="RU362091"/>
    </source>
</evidence>
<organism evidence="13 14">
    <name type="scientific">Dawidia soli</name>
    <dbReference type="NCBI Taxonomy" id="2782352"/>
    <lineage>
        <taxon>Bacteria</taxon>
        <taxon>Pseudomonadati</taxon>
        <taxon>Bacteroidota</taxon>
        <taxon>Cytophagia</taxon>
        <taxon>Cytophagales</taxon>
        <taxon>Chryseotaleaceae</taxon>
        <taxon>Dawidia</taxon>
    </lineage>
</organism>
<evidence type="ECO:0000256" key="9">
    <source>
        <dbReference type="ARBA" id="ARBA00023136"/>
    </source>
</evidence>
<feature type="transmembrane region" description="Helical" evidence="12">
    <location>
        <begin position="372"/>
        <end position="389"/>
    </location>
</feature>
<evidence type="ECO:0000256" key="10">
    <source>
        <dbReference type="ARBA" id="ARBA00023201"/>
    </source>
</evidence>
<keyword evidence="8" id="KW-0406">Ion transport</keyword>
<gene>
    <name evidence="13" type="ORF">KK078_22455</name>
</gene>